<dbReference type="InterPro" id="IPR052169">
    <property type="entry name" value="CW_Biosynth-Accessory"/>
</dbReference>
<organism evidence="3 4">
    <name type="scientific">Pseudonocardia zijingensis</name>
    <dbReference type="NCBI Taxonomy" id="153376"/>
    <lineage>
        <taxon>Bacteria</taxon>
        <taxon>Bacillati</taxon>
        <taxon>Actinomycetota</taxon>
        <taxon>Actinomycetes</taxon>
        <taxon>Pseudonocardiales</taxon>
        <taxon>Pseudonocardiaceae</taxon>
        <taxon>Pseudonocardia</taxon>
    </lineage>
</organism>
<evidence type="ECO:0000259" key="2">
    <source>
        <dbReference type="SMART" id="SM00854"/>
    </source>
</evidence>
<evidence type="ECO:0000313" key="4">
    <source>
        <dbReference type="Proteomes" id="UP001499967"/>
    </source>
</evidence>
<dbReference type="Proteomes" id="UP001499967">
    <property type="component" value="Unassembled WGS sequence"/>
</dbReference>
<dbReference type="EMBL" id="BAAAHP010000219">
    <property type="protein sequence ID" value="GAA0900323.1"/>
    <property type="molecule type" value="Genomic_DNA"/>
</dbReference>
<dbReference type="RefSeq" id="WP_343945652.1">
    <property type="nucleotide sequence ID" value="NZ_BAAAHP010000219.1"/>
</dbReference>
<dbReference type="SMART" id="SM00854">
    <property type="entry name" value="PGA_cap"/>
    <property type="match status" value="1"/>
</dbReference>
<dbReference type="Gene3D" id="3.60.21.10">
    <property type="match status" value="1"/>
</dbReference>
<gene>
    <name evidence="3" type="ORF">GCM10009559_66130</name>
</gene>
<feature type="domain" description="Capsule synthesis protein CapA" evidence="2">
    <location>
        <begin position="8"/>
        <end position="271"/>
    </location>
</feature>
<dbReference type="CDD" id="cd07381">
    <property type="entry name" value="MPP_CapA"/>
    <property type="match status" value="1"/>
</dbReference>
<name>A0ABP3YPM0_9PSEU</name>
<accession>A0ABP3YPM0</accession>
<protein>
    <submittedName>
        <fullName evidence="3">CapA family protein</fullName>
    </submittedName>
</protein>
<dbReference type="Pfam" id="PF09587">
    <property type="entry name" value="PGA_cap"/>
    <property type="match status" value="1"/>
</dbReference>
<evidence type="ECO:0000313" key="3">
    <source>
        <dbReference type="EMBL" id="GAA0900323.1"/>
    </source>
</evidence>
<dbReference type="SUPFAM" id="SSF56300">
    <property type="entry name" value="Metallo-dependent phosphatases"/>
    <property type="match status" value="1"/>
</dbReference>
<comment type="caution">
    <text evidence="3">The sequence shown here is derived from an EMBL/GenBank/DDBJ whole genome shotgun (WGS) entry which is preliminary data.</text>
</comment>
<keyword evidence="4" id="KW-1185">Reference proteome</keyword>
<sequence length="385" mass="41000">MTHPHPWTLGAVGDVFVHRPDPSTAFEHSRELLGAVDVLFGNCEGAYTDRPSPSPGGGWSVLSPAGHADALGPAGFDVMAVANNHALDGGFTGLEDTLGRLHAQGIRTVGAGADLARAREPVVVEHGPTRVGFVAFSCVHPPGYAARARTPGVSAVRVESHYHLPDDDPYAYIEPGAVPKVRTFPRAEDAAVVAEAVTRLAGEADVVVASFHWGTSREPAVLADYERILGRLAVDAGADVVLGHHHHLLRGVEFHAGKPIFYGLGHFVFDQVTEWSEEELAYLRSLGEYGIYPRDGYPLLPFHPDGRLTVLAALEFRGNRLARAGMVPCVISPANHAVPAAPDTADGRRVLAYVRQVSERAGLPTGYAEGTFTIGGFAGFEALPR</sequence>
<dbReference type="InterPro" id="IPR029052">
    <property type="entry name" value="Metallo-depent_PP-like"/>
</dbReference>
<dbReference type="InterPro" id="IPR019079">
    <property type="entry name" value="Capsule_synth_CapA"/>
</dbReference>
<dbReference type="PANTHER" id="PTHR33393:SF13">
    <property type="entry name" value="PGA BIOSYNTHESIS PROTEIN CAPA"/>
    <property type="match status" value="1"/>
</dbReference>
<reference evidence="4" key="1">
    <citation type="journal article" date="2019" name="Int. J. Syst. Evol. Microbiol.">
        <title>The Global Catalogue of Microorganisms (GCM) 10K type strain sequencing project: providing services to taxonomists for standard genome sequencing and annotation.</title>
        <authorList>
            <consortium name="The Broad Institute Genomics Platform"/>
            <consortium name="The Broad Institute Genome Sequencing Center for Infectious Disease"/>
            <person name="Wu L."/>
            <person name="Ma J."/>
        </authorList>
    </citation>
    <scope>NUCLEOTIDE SEQUENCE [LARGE SCALE GENOMIC DNA]</scope>
    <source>
        <strain evidence="4">JCM 11117</strain>
    </source>
</reference>
<dbReference type="PANTHER" id="PTHR33393">
    <property type="entry name" value="POLYGLUTAMINE SYNTHESIS ACCESSORY PROTEIN RV0574C-RELATED"/>
    <property type="match status" value="1"/>
</dbReference>
<comment type="similarity">
    <text evidence="1">Belongs to the CapA family.</text>
</comment>
<proteinExistence type="inferred from homology"/>
<evidence type="ECO:0000256" key="1">
    <source>
        <dbReference type="ARBA" id="ARBA00005662"/>
    </source>
</evidence>